<dbReference type="PRINTS" id="PR00723">
    <property type="entry name" value="SUBTILISIN"/>
</dbReference>
<evidence type="ECO:0000256" key="1">
    <source>
        <dbReference type="ARBA" id="ARBA00011073"/>
    </source>
</evidence>
<evidence type="ECO:0000256" key="4">
    <source>
        <dbReference type="ARBA" id="ARBA00022825"/>
    </source>
</evidence>
<organism evidence="6 7">
    <name type="scientific">Orbilia blumenaviensis</name>
    <dbReference type="NCBI Taxonomy" id="1796055"/>
    <lineage>
        <taxon>Eukaryota</taxon>
        <taxon>Fungi</taxon>
        <taxon>Dikarya</taxon>
        <taxon>Ascomycota</taxon>
        <taxon>Pezizomycotina</taxon>
        <taxon>Orbiliomycetes</taxon>
        <taxon>Orbiliales</taxon>
        <taxon>Orbiliaceae</taxon>
        <taxon>Orbilia</taxon>
    </lineage>
</organism>
<protein>
    <recommendedName>
        <fullName evidence="5">Peptidase S8/S53 domain-containing protein</fullName>
    </recommendedName>
</protein>
<dbReference type="EMBL" id="JAVHNS010000001">
    <property type="protein sequence ID" value="KAK6362767.1"/>
    <property type="molecule type" value="Genomic_DNA"/>
</dbReference>
<evidence type="ECO:0000313" key="7">
    <source>
        <dbReference type="Proteomes" id="UP001373714"/>
    </source>
</evidence>
<keyword evidence="4" id="KW-0720">Serine protease</keyword>
<name>A0AAV9VMY8_9PEZI</name>
<dbReference type="PANTHER" id="PTHR43806:SF11">
    <property type="entry name" value="CEREVISIN-RELATED"/>
    <property type="match status" value="1"/>
</dbReference>
<comment type="caution">
    <text evidence="6">The sequence shown here is derived from an EMBL/GenBank/DDBJ whole genome shotgun (WGS) entry which is preliminary data.</text>
</comment>
<comment type="similarity">
    <text evidence="1">Belongs to the peptidase S8 family.</text>
</comment>
<dbReference type="SUPFAM" id="SSF52743">
    <property type="entry name" value="Subtilisin-like"/>
    <property type="match status" value="1"/>
</dbReference>
<feature type="domain" description="Peptidase S8/S53" evidence="5">
    <location>
        <begin position="105"/>
        <end position="277"/>
    </location>
</feature>
<dbReference type="PANTHER" id="PTHR43806">
    <property type="entry name" value="PEPTIDASE S8"/>
    <property type="match status" value="1"/>
</dbReference>
<dbReference type="Gene3D" id="3.40.50.200">
    <property type="entry name" value="Peptidase S8/S53 domain"/>
    <property type="match status" value="1"/>
</dbReference>
<keyword evidence="3" id="KW-0378">Hydrolase</keyword>
<evidence type="ECO:0000256" key="3">
    <source>
        <dbReference type="ARBA" id="ARBA00022801"/>
    </source>
</evidence>
<dbReference type="Proteomes" id="UP001373714">
    <property type="component" value="Unassembled WGS sequence"/>
</dbReference>
<dbReference type="GO" id="GO:0006508">
    <property type="term" value="P:proteolysis"/>
    <property type="evidence" value="ECO:0007669"/>
    <property type="project" value="UniProtKB-KW"/>
</dbReference>
<dbReference type="InterPro" id="IPR036852">
    <property type="entry name" value="Peptidase_S8/S53_dom_sf"/>
</dbReference>
<proteinExistence type="inferred from homology"/>
<reference evidence="6 7" key="1">
    <citation type="submission" date="2019-10" db="EMBL/GenBank/DDBJ databases">
        <authorList>
            <person name="Palmer J.M."/>
        </authorList>
    </citation>
    <scope>NUCLEOTIDE SEQUENCE [LARGE SCALE GENOMIC DNA]</scope>
    <source>
        <strain evidence="6 7">TWF730</strain>
    </source>
</reference>
<dbReference type="Pfam" id="PF00082">
    <property type="entry name" value="Peptidase_S8"/>
    <property type="match status" value="1"/>
</dbReference>
<accession>A0AAV9VMY8</accession>
<dbReference type="AlphaFoldDB" id="A0AAV9VMY8"/>
<dbReference type="InterPro" id="IPR015500">
    <property type="entry name" value="Peptidase_S8_subtilisin-rel"/>
</dbReference>
<evidence type="ECO:0000313" key="6">
    <source>
        <dbReference type="EMBL" id="KAK6362767.1"/>
    </source>
</evidence>
<keyword evidence="2" id="KW-0645">Protease</keyword>
<dbReference type="InterPro" id="IPR050131">
    <property type="entry name" value="Peptidase_S8_subtilisin-like"/>
</dbReference>
<evidence type="ECO:0000259" key="5">
    <source>
        <dbReference type="Pfam" id="PF00082"/>
    </source>
</evidence>
<sequence>MTAAKNEYKLRKREYLGIRQKNFSIPHLNNSSSTYQQIKAPKQILEPSINKDSRSNVWTKRDDHDEVVAQRNAPTGLSILSAPRPQDSGNYQRLDDVYFHYKNPGAGVVVYVLELGLNILHTEFEEVVFEDWIAGGVPPLDPFTGEPDGNYHSGGMVAKIVGKTTGIAQNASIVFSAVMDGTNNESAFSKFDAFLKTYDHIRSRNSNKPCIISISIGFWADPSPLLGPTMRKKVIAYQDTMIDILVALTDLDNVIIVAAAGNGPAGTPLTSFPSRFAVVHPNRRMVVAGAANSNGIDIFQSDSSLPNFVWFQSAVIETIDVDTYIQQTIINVPAEIMRMGWWPLPHRLKLVGGGTSFAASTVAGVLALYLSRDQYSGQELDMQTRMNNAIQRLKDESWKVNPAGVPIVHSGIAPNKWPPEFVRTSNT</sequence>
<dbReference type="InterPro" id="IPR000209">
    <property type="entry name" value="Peptidase_S8/S53_dom"/>
</dbReference>
<gene>
    <name evidence="6" type="ORF">TWF730_000222</name>
</gene>
<evidence type="ECO:0000256" key="2">
    <source>
        <dbReference type="ARBA" id="ARBA00022670"/>
    </source>
</evidence>
<dbReference type="GO" id="GO:0004252">
    <property type="term" value="F:serine-type endopeptidase activity"/>
    <property type="evidence" value="ECO:0007669"/>
    <property type="project" value="InterPro"/>
</dbReference>
<keyword evidence="7" id="KW-1185">Reference proteome</keyword>